<name>A0AAW1UYZ6_9CUCU</name>
<feature type="compositionally biased region" description="Pro residues" evidence="8">
    <location>
        <begin position="169"/>
        <end position="196"/>
    </location>
</feature>
<dbReference type="GO" id="GO:0006086">
    <property type="term" value="P:pyruvate decarboxylation to acetyl-CoA"/>
    <property type="evidence" value="ECO:0007669"/>
    <property type="project" value="InterPro"/>
</dbReference>
<dbReference type="InterPro" id="IPR036625">
    <property type="entry name" value="E3-bd_dom_sf"/>
</dbReference>
<dbReference type="PANTHER" id="PTHR23151">
    <property type="entry name" value="DIHYDROLIPOAMIDE ACETYL/SUCCINYL-TRANSFERASE-RELATED"/>
    <property type="match status" value="1"/>
</dbReference>
<evidence type="ECO:0000256" key="8">
    <source>
        <dbReference type="SAM" id="MobiDB-lite"/>
    </source>
</evidence>
<feature type="domain" description="Lipoyl-binding" evidence="9">
    <location>
        <begin position="67"/>
        <end position="143"/>
    </location>
</feature>
<dbReference type="PANTHER" id="PTHR23151:SF90">
    <property type="entry name" value="DIHYDROLIPOYLLYSINE-RESIDUE ACETYLTRANSFERASE COMPONENT OF PYRUVATE DEHYDROGENASE COMPLEX, MITOCHONDRIAL-RELATED"/>
    <property type="match status" value="1"/>
</dbReference>
<dbReference type="GO" id="GO:0004742">
    <property type="term" value="F:dihydrolipoyllysine-residue acetyltransferase activity"/>
    <property type="evidence" value="ECO:0007669"/>
    <property type="project" value="UniProtKB-EC"/>
</dbReference>
<dbReference type="InterPro" id="IPR006257">
    <property type="entry name" value="LAT1"/>
</dbReference>
<evidence type="ECO:0000259" key="9">
    <source>
        <dbReference type="PROSITE" id="PS50968"/>
    </source>
</evidence>
<dbReference type="PROSITE" id="PS50968">
    <property type="entry name" value="BIOTINYL_LIPOYL"/>
    <property type="match status" value="1"/>
</dbReference>
<dbReference type="Gene3D" id="3.30.559.10">
    <property type="entry name" value="Chloramphenicol acetyltransferase-like domain"/>
    <property type="match status" value="1"/>
</dbReference>
<organism evidence="10 11">
    <name type="scientific">Henosepilachna vigintioctopunctata</name>
    <dbReference type="NCBI Taxonomy" id="420089"/>
    <lineage>
        <taxon>Eukaryota</taxon>
        <taxon>Metazoa</taxon>
        <taxon>Ecdysozoa</taxon>
        <taxon>Arthropoda</taxon>
        <taxon>Hexapoda</taxon>
        <taxon>Insecta</taxon>
        <taxon>Pterygota</taxon>
        <taxon>Neoptera</taxon>
        <taxon>Endopterygota</taxon>
        <taxon>Coleoptera</taxon>
        <taxon>Polyphaga</taxon>
        <taxon>Cucujiformia</taxon>
        <taxon>Coccinelloidea</taxon>
        <taxon>Coccinellidae</taxon>
        <taxon>Epilachninae</taxon>
        <taxon>Epilachnini</taxon>
        <taxon>Henosepilachna</taxon>
    </lineage>
</organism>
<dbReference type="InterPro" id="IPR011053">
    <property type="entry name" value="Single_hybrid_motif"/>
</dbReference>
<comment type="caution">
    <text evidence="10">The sequence shown here is derived from an EMBL/GenBank/DDBJ whole genome shotgun (WGS) entry which is preliminary data.</text>
</comment>
<comment type="cofactor">
    <cofactor evidence="1">
        <name>(R)-lipoate</name>
        <dbReference type="ChEBI" id="CHEBI:83088"/>
    </cofactor>
</comment>
<dbReference type="FunFam" id="3.30.559.10:FF:000003">
    <property type="entry name" value="Acetyltransferase component of pyruvate dehydrogenase complex"/>
    <property type="match status" value="1"/>
</dbReference>
<dbReference type="Gene3D" id="2.40.50.100">
    <property type="match status" value="1"/>
</dbReference>
<dbReference type="SUPFAM" id="SSF51230">
    <property type="entry name" value="Single hybrid motif"/>
    <property type="match status" value="1"/>
</dbReference>
<keyword evidence="6" id="KW-0808">Transferase</keyword>
<evidence type="ECO:0000256" key="1">
    <source>
        <dbReference type="ARBA" id="ARBA00001938"/>
    </source>
</evidence>
<dbReference type="AlphaFoldDB" id="A0AAW1UYZ6"/>
<dbReference type="InterPro" id="IPR000089">
    <property type="entry name" value="Biotin_lipoyl"/>
</dbReference>
<protein>
    <recommendedName>
        <fullName evidence="3">dihydrolipoyllysine-residue acetyltransferase</fullName>
        <ecNumber evidence="3">2.3.1.12</ecNumber>
    </recommendedName>
    <alternativeName>
        <fullName evidence="7">Pyruvate dehydrogenase complex component E2</fullName>
    </alternativeName>
</protein>
<keyword evidence="11" id="KW-1185">Reference proteome</keyword>
<evidence type="ECO:0000256" key="2">
    <source>
        <dbReference type="ARBA" id="ARBA00007317"/>
    </source>
</evidence>
<keyword evidence="4" id="KW-0450">Lipoyl</keyword>
<dbReference type="PROSITE" id="PS00189">
    <property type="entry name" value="LIPOYL"/>
    <property type="match status" value="1"/>
</dbReference>
<dbReference type="InterPro" id="IPR001078">
    <property type="entry name" value="2-oxoacid_DH_actylTfrase"/>
</dbReference>
<dbReference type="Pfam" id="PF00198">
    <property type="entry name" value="2-oxoacid_dh"/>
    <property type="match status" value="1"/>
</dbReference>
<dbReference type="CDD" id="cd06849">
    <property type="entry name" value="lipoyl_domain"/>
    <property type="match status" value="1"/>
</dbReference>
<keyword evidence="6" id="KW-0012">Acyltransferase</keyword>
<reference evidence="10 11" key="1">
    <citation type="submission" date="2023-03" db="EMBL/GenBank/DDBJ databases">
        <title>Genome insight into feeding habits of ladybird beetles.</title>
        <authorList>
            <person name="Li H.-S."/>
            <person name="Huang Y.-H."/>
            <person name="Pang H."/>
        </authorList>
    </citation>
    <scope>NUCLEOTIDE SEQUENCE [LARGE SCALE GENOMIC DNA]</scope>
    <source>
        <strain evidence="10">SYSU_2023b</strain>
        <tissue evidence="10">Whole body</tissue>
    </source>
</reference>
<dbReference type="EC" id="2.3.1.12" evidence="3"/>
<dbReference type="InterPro" id="IPR045257">
    <property type="entry name" value="E2/Pdx1"/>
</dbReference>
<dbReference type="Pfam" id="PF00364">
    <property type="entry name" value="Biotin_lipoyl"/>
    <property type="match status" value="1"/>
</dbReference>
<evidence type="ECO:0000313" key="10">
    <source>
        <dbReference type="EMBL" id="KAK9885227.1"/>
    </source>
</evidence>
<dbReference type="SUPFAM" id="SSF52777">
    <property type="entry name" value="CoA-dependent acyltransferases"/>
    <property type="match status" value="1"/>
</dbReference>
<feature type="region of interest" description="Disordered" evidence="8">
    <location>
        <begin position="163"/>
        <end position="203"/>
    </location>
</feature>
<evidence type="ECO:0000256" key="6">
    <source>
        <dbReference type="ARBA" id="ARBA00023315"/>
    </source>
</evidence>
<dbReference type="EMBL" id="JARQZJ010000095">
    <property type="protein sequence ID" value="KAK9885227.1"/>
    <property type="molecule type" value="Genomic_DNA"/>
</dbReference>
<evidence type="ECO:0000313" key="11">
    <source>
        <dbReference type="Proteomes" id="UP001431783"/>
    </source>
</evidence>
<dbReference type="FunFam" id="2.40.50.100:FF:000010">
    <property type="entry name" value="Acetyltransferase component of pyruvate dehydrogenase complex"/>
    <property type="match status" value="1"/>
</dbReference>
<sequence length="489" mass="53026">MFRTILIRSNLVKVTVRKTARGNLIRNLSLQNVKKFAKYNKIVLQNHPNTIQWTYQIRQYASDLPSHTKVTLPALSPTMEMGTIISWTKKEGDKLNEGDLLAEIETDKATMGFETPEEGYLAKILIPGGTKEVPIGKLVCIIVENEADVAAFKDFKDDGLAAPALKPKAPSPPPTDAPSIPSPGAPRAISPPPMDSPPSGRVYASPMAKRLAEQRNIRLQGKGTGLYDSITSSDLDKLAATARAPAALARPAPSPTPGTGYVDIPVTNIRQTIAKRLLASKTTIPHYYLTIDVQVDKLVSLRTKVNKKLEKSGVKVSINDFIIKASAQALLKVPEANSAWMETFIRQYSNADISVAVSTPTGLITPIVFAANNKGVVQISKEVKVLAGKARENKLKPQEFQGGSFSISNLGMFGIDHFCAIINPPQSCILAVGQTVKKLVVDDSEKGFKQVNMMSLTLSSDHRVVDGAIGANFLQALRDNLEDPVNMIL</sequence>
<gene>
    <name evidence="10" type="ORF">WA026_010730</name>
</gene>
<dbReference type="Proteomes" id="UP001431783">
    <property type="component" value="Unassembled WGS sequence"/>
</dbReference>
<keyword evidence="5" id="KW-0809">Transit peptide</keyword>
<evidence type="ECO:0000256" key="3">
    <source>
        <dbReference type="ARBA" id="ARBA00013114"/>
    </source>
</evidence>
<dbReference type="Gene3D" id="4.10.320.10">
    <property type="entry name" value="E3-binding domain"/>
    <property type="match status" value="1"/>
</dbReference>
<dbReference type="InterPro" id="IPR023213">
    <property type="entry name" value="CAT-like_dom_sf"/>
</dbReference>
<evidence type="ECO:0000256" key="5">
    <source>
        <dbReference type="ARBA" id="ARBA00022946"/>
    </source>
</evidence>
<comment type="similarity">
    <text evidence="2">Belongs to the 2-oxoacid dehydrogenase family.</text>
</comment>
<evidence type="ECO:0000256" key="4">
    <source>
        <dbReference type="ARBA" id="ARBA00022823"/>
    </source>
</evidence>
<proteinExistence type="inferred from homology"/>
<dbReference type="NCBIfam" id="TIGR01349">
    <property type="entry name" value="PDHac_trf_mito"/>
    <property type="match status" value="1"/>
</dbReference>
<dbReference type="GO" id="GO:0045254">
    <property type="term" value="C:pyruvate dehydrogenase complex"/>
    <property type="evidence" value="ECO:0007669"/>
    <property type="project" value="InterPro"/>
</dbReference>
<accession>A0AAW1UYZ6</accession>
<dbReference type="InterPro" id="IPR003016">
    <property type="entry name" value="2-oxoA_DH_lipoyl-BS"/>
</dbReference>
<evidence type="ECO:0000256" key="7">
    <source>
        <dbReference type="ARBA" id="ARBA00032943"/>
    </source>
</evidence>